<keyword evidence="4" id="KW-1185">Reference proteome</keyword>
<accession>A0ABT9I616</accession>
<dbReference type="Gene3D" id="3.40.220.10">
    <property type="entry name" value="Leucine Aminopeptidase, subunit E, domain 1"/>
    <property type="match status" value="1"/>
</dbReference>
<dbReference type="SMART" id="SM00506">
    <property type="entry name" value="A1pp"/>
    <property type="match status" value="1"/>
</dbReference>
<dbReference type="InterPro" id="IPR043472">
    <property type="entry name" value="Macro_dom-like"/>
</dbReference>
<dbReference type="PROSITE" id="PS51154">
    <property type="entry name" value="MACRO"/>
    <property type="match status" value="1"/>
</dbReference>
<protein>
    <submittedName>
        <fullName evidence="3">Macro domain-containing protein</fullName>
    </submittedName>
</protein>
<reference evidence="3 4" key="1">
    <citation type="submission" date="2022-11" db="EMBL/GenBank/DDBJ databases">
        <title>Viruses from the air-sea interface of a natural surface slick.</title>
        <authorList>
            <person name="Rahlff J."/>
            <person name="Holmfeldt K."/>
        </authorList>
    </citation>
    <scope>NUCLEOTIDE SEQUENCE [LARGE SCALE GENOMIC DNA]</scope>
    <source>
        <strain evidence="3 4">SMS4</strain>
    </source>
</reference>
<dbReference type="SUPFAM" id="SSF52949">
    <property type="entry name" value="Macro domain-like"/>
    <property type="match status" value="1"/>
</dbReference>
<evidence type="ECO:0000256" key="1">
    <source>
        <dbReference type="ARBA" id="ARBA00035885"/>
    </source>
</evidence>
<feature type="domain" description="Macro" evidence="2">
    <location>
        <begin position="1"/>
        <end position="151"/>
    </location>
</feature>
<gene>
    <name evidence="3" type="ORF">ORJ04_21180</name>
</gene>
<proteinExistence type="predicted"/>
<comment type="catalytic activity">
    <reaction evidence="1">
        <text>an N-(ADP-alpha-D-ribosyl)-thymidine in DNA + H2O = a thymidine in DNA + ADP-D-ribose</text>
        <dbReference type="Rhea" id="RHEA:71655"/>
        <dbReference type="Rhea" id="RHEA-COMP:13556"/>
        <dbReference type="Rhea" id="RHEA-COMP:18051"/>
        <dbReference type="ChEBI" id="CHEBI:15377"/>
        <dbReference type="ChEBI" id="CHEBI:57967"/>
        <dbReference type="ChEBI" id="CHEBI:137386"/>
        <dbReference type="ChEBI" id="CHEBI:191199"/>
    </reaction>
    <physiologicalReaction direction="left-to-right" evidence="1">
        <dbReference type="Rhea" id="RHEA:71656"/>
    </physiologicalReaction>
</comment>
<sequence>MKIVQGDLIKLALENEFDVIIHGCNCFCTMGAGIAKSVKTTFPEAYEADLKTGNGDRSKLGSISWATIERYEHPIIVVNAYTQFHWRGRGNKADYEAIRNCMKLVKIELSGKRIGYPMIGAGLAGGDWNTISQIIKEELSSENHTLVQFKP</sequence>
<evidence type="ECO:0000313" key="3">
    <source>
        <dbReference type="EMBL" id="MDP5138465.1"/>
    </source>
</evidence>
<comment type="caution">
    <text evidence="3">The sequence shown here is derived from an EMBL/GenBank/DDBJ whole genome shotgun (WGS) entry which is preliminary data.</text>
</comment>
<evidence type="ECO:0000259" key="2">
    <source>
        <dbReference type="PROSITE" id="PS51154"/>
    </source>
</evidence>
<organism evidence="3 4">
    <name type="scientific">Rheinheimera baltica</name>
    <dbReference type="NCBI Taxonomy" id="67576"/>
    <lineage>
        <taxon>Bacteria</taxon>
        <taxon>Pseudomonadati</taxon>
        <taxon>Pseudomonadota</taxon>
        <taxon>Gammaproteobacteria</taxon>
        <taxon>Chromatiales</taxon>
        <taxon>Chromatiaceae</taxon>
        <taxon>Rheinheimera</taxon>
    </lineage>
</organism>
<dbReference type="EMBL" id="JAPJDZ010000169">
    <property type="protein sequence ID" value="MDP5138465.1"/>
    <property type="molecule type" value="Genomic_DNA"/>
</dbReference>
<dbReference type="InterPro" id="IPR002589">
    <property type="entry name" value="Macro_dom"/>
</dbReference>
<evidence type="ECO:0000313" key="4">
    <source>
        <dbReference type="Proteomes" id="UP001231109"/>
    </source>
</evidence>
<dbReference type="Pfam" id="PF01661">
    <property type="entry name" value="Macro"/>
    <property type="match status" value="1"/>
</dbReference>
<name>A0ABT9I616_9GAMM</name>
<dbReference type="Proteomes" id="UP001231109">
    <property type="component" value="Unassembled WGS sequence"/>
</dbReference>
<dbReference type="RefSeq" id="WP_305977587.1">
    <property type="nucleotide sequence ID" value="NZ_JAPJDZ010000169.1"/>
</dbReference>
<dbReference type="InterPro" id="IPR050892">
    <property type="entry name" value="ADP-ribose_metab_enzymes"/>
</dbReference>
<dbReference type="PANTHER" id="PTHR12521:SF0">
    <property type="entry name" value="ADP-RIBOSE GLYCOHYDROLASE OARD1"/>
    <property type="match status" value="1"/>
</dbReference>
<dbReference type="PANTHER" id="PTHR12521">
    <property type="entry name" value="PROTEIN C6ORF130"/>
    <property type="match status" value="1"/>
</dbReference>